<accession>A0A2J6QEH9</accession>
<protein>
    <submittedName>
        <fullName evidence="2">Uncharacterized protein</fullName>
    </submittedName>
</protein>
<sequence length="61" mass="6873">MKFSVVAFVLFITIVGAVPSEYVPFEPDFGKRCLICPAPSDECCWELKDWDTPGCNDEVEK</sequence>
<organism evidence="2 3">
    <name type="scientific">Hyaloscypha hepaticicola</name>
    <dbReference type="NCBI Taxonomy" id="2082293"/>
    <lineage>
        <taxon>Eukaryota</taxon>
        <taxon>Fungi</taxon>
        <taxon>Dikarya</taxon>
        <taxon>Ascomycota</taxon>
        <taxon>Pezizomycotina</taxon>
        <taxon>Leotiomycetes</taxon>
        <taxon>Helotiales</taxon>
        <taxon>Hyaloscyphaceae</taxon>
        <taxon>Hyaloscypha</taxon>
    </lineage>
</organism>
<name>A0A2J6QEH9_9HELO</name>
<gene>
    <name evidence="2" type="ORF">NA56DRAFT_700322</name>
</gene>
<evidence type="ECO:0000313" key="3">
    <source>
        <dbReference type="Proteomes" id="UP000235672"/>
    </source>
</evidence>
<feature type="chain" id="PRO_5014476238" evidence="1">
    <location>
        <begin position="18"/>
        <end position="61"/>
    </location>
</feature>
<keyword evidence="3" id="KW-1185">Reference proteome</keyword>
<proteinExistence type="predicted"/>
<feature type="signal peptide" evidence="1">
    <location>
        <begin position="1"/>
        <end position="17"/>
    </location>
</feature>
<dbReference type="EMBL" id="KZ613472">
    <property type="protein sequence ID" value="PMD24671.1"/>
    <property type="molecule type" value="Genomic_DNA"/>
</dbReference>
<dbReference type="Proteomes" id="UP000235672">
    <property type="component" value="Unassembled WGS sequence"/>
</dbReference>
<dbReference type="AlphaFoldDB" id="A0A2J6QEH9"/>
<evidence type="ECO:0000256" key="1">
    <source>
        <dbReference type="SAM" id="SignalP"/>
    </source>
</evidence>
<reference evidence="2 3" key="1">
    <citation type="submission" date="2016-05" db="EMBL/GenBank/DDBJ databases">
        <title>A degradative enzymes factory behind the ericoid mycorrhizal symbiosis.</title>
        <authorList>
            <consortium name="DOE Joint Genome Institute"/>
            <person name="Martino E."/>
            <person name="Morin E."/>
            <person name="Grelet G."/>
            <person name="Kuo A."/>
            <person name="Kohler A."/>
            <person name="Daghino S."/>
            <person name="Barry K."/>
            <person name="Choi C."/>
            <person name="Cichocki N."/>
            <person name="Clum A."/>
            <person name="Copeland A."/>
            <person name="Hainaut M."/>
            <person name="Haridas S."/>
            <person name="Labutti K."/>
            <person name="Lindquist E."/>
            <person name="Lipzen A."/>
            <person name="Khouja H.-R."/>
            <person name="Murat C."/>
            <person name="Ohm R."/>
            <person name="Olson A."/>
            <person name="Spatafora J."/>
            <person name="Veneault-Fourrey C."/>
            <person name="Henrissat B."/>
            <person name="Grigoriev I."/>
            <person name="Martin F."/>
            <person name="Perotto S."/>
        </authorList>
    </citation>
    <scope>NUCLEOTIDE SEQUENCE [LARGE SCALE GENOMIC DNA]</scope>
    <source>
        <strain evidence="2 3">UAMH 7357</strain>
    </source>
</reference>
<keyword evidence="1" id="KW-0732">Signal</keyword>
<evidence type="ECO:0000313" key="2">
    <source>
        <dbReference type="EMBL" id="PMD24671.1"/>
    </source>
</evidence>